<comment type="catalytic activity">
    <reaction evidence="1 15">
        <text>Endonucleolytic cleavage to 5'-phosphomonoester.</text>
        <dbReference type="EC" id="3.1.26.3"/>
    </reaction>
</comment>
<comment type="similarity">
    <text evidence="3">Belongs to the ribonuclease III family.</text>
</comment>
<dbReference type="PROSITE" id="PS50137">
    <property type="entry name" value="DS_RBD"/>
    <property type="match status" value="1"/>
</dbReference>
<feature type="active site" evidence="15">
    <location>
        <position position="120"/>
    </location>
</feature>
<evidence type="ECO:0000256" key="13">
    <source>
        <dbReference type="ARBA" id="ARBA00022842"/>
    </source>
</evidence>
<dbReference type="GO" id="GO:0006397">
    <property type="term" value="P:mRNA processing"/>
    <property type="evidence" value="ECO:0007669"/>
    <property type="project" value="UniProtKB-UniRule"/>
</dbReference>
<dbReference type="GO" id="GO:0004525">
    <property type="term" value="F:ribonuclease III activity"/>
    <property type="evidence" value="ECO:0007669"/>
    <property type="project" value="UniProtKB-UniRule"/>
</dbReference>
<evidence type="ECO:0000259" key="16">
    <source>
        <dbReference type="PROSITE" id="PS50137"/>
    </source>
</evidence>
<dbReference type="EC" id="3.1.26.3" evidence="15"/>
<keyword evidence="6 15" id="KW-0698">rRNA processing</keyword>
<dbReference type="NCBIfam" id="TIGR02191">
    <property type="entry name" value="RNaseIII"/>
    <property type="match status" value="1"/>
</dbReference>
<evidence type="ECO:0000313" key="19">
    <source>
        <dbReference type="Proteomes" id="UP000017090"/>
    </source>
</evidence>
<dbReference type="GO" id="GO:0046872">
    <property type="term" value="F:metal ion binding"/>
    <property type="evidence" value="ECO:0007669"/>
    <property type="project" value="UniProtKB-KW"/>
</dbReference>
<dbReference type="FunFam" id="1.10.1520.10:FF:000001">
    <property type="entry name" value="Ribonuclease 3"/>
    <property type="match status" value="1"/>
</dbReference>
<dbReference type="InterPro" id="IPR011907">
    <property type="entry name" value="RNase_III"/>
</dbReference>
<comment type="subcellular location">
    <subcellularLocation>
        <location evidence="2 15">Cytoplasm</location>
    </subcellularLocation>
</comment>
<gene>
    <name evidence="15 18" type="primary">rnc</name>
    <name evidence="18" type="ORF">HMPREF1250_0741</name>
</gene>
<evidence type="ECO:0000256" key="8">
    <source>
        <dbReference type="ARBA" id="ARBA00022694"/>
    </source>
</evidence>
<feature type="binding site" evidence="15">
    <location>
        <position position="44"/>
    </location>
    <ligand>
        <name>Mg(2+)</name>
        <dbReference type="ChEBI" id="CHEBI:18420"/>
    </ligand>
</feature>
<dbReference type="InterPro" id="IPR014720">
    <property type="entry name" value="dsRBD_dom"/>
</dbReference>
<evidence type="ECO:0000256" key="9">
    <source>
        <dbReference type="ARBA" id="ARBA00022722"/>
    </source>
</evidence>
<evidence type="ECO:0000313" key="18">
    <source>
        <dbReference type="EMBL" id="ERT59618.1"/>
    </source>
</evidence>
<dbReference type="Gene3D" id="3.30.160.20">
    <property type="match status" value="1"/>
</dbReference>
<dbReference type="GO" id="GO:0010468">
    <property type="term" value="P:regulation of gene expression"/>
    <property type="evidence" value="ECO:0007669"/>
    <property type="project" value="TreeGrafter"/>
</dbReference>
<keyword evidence="11 15" id="KW-0255">Endonuclease</keyword>
<dbReference type="HAMAP" id="MF_00104">
    <property type="entry name" value="RNase_III"/>
    <property type="match status" value="1"/>
</dbReference>
<dbReference type="GO" id="GO:0005737">
    <property type="term" value="C:cytoplasm"/>
    <property type="evidence" value="ECO:0007669"/>
    <property type="project" value="UniProtKB-SubCell"/>
</dbReference>
<dbReference type="FunFam" id="3.30.160.20:FF:000003">
    <property type="entry name" value="Ribonuclease 3"/>
    <property type="match status" value="1"/>
</dbReference>
<sequence length="229" mass="25602">MERFVLTLGLPRFHDLNLLDRALTHSSYANENKFHHIFHNERLEFLGDAILDLVVGEYLYRHYPNMPEGELSKARASVVSETPLASVCCDFHMGDYLLLGKGEAATGGKTRPSILADSFEAVVGAIYLDSSYQAAQTFILCRLRPYLQLVDSGNYGKDYKTLFQEFVQRKGEQSIAYFLDHEEGPDHNKTFYMAVAVNGRVLGKGAGKTKKDAEQHAAHEALKTLNALA</sequence>
<dbReference type="Pfam" id="PF14622">
    <property type="entry name" value="Ribonucleas_3_3"/>
    <property type="match status" value="1"/>
</dbReference>
<dbReference type="AlphaFoldDB" id="U7UMA7"/>
<evidence type="ECO:0000256" key="7">
    <source>
        <dbReference type="ARBA" id="ARBA00022664"/>
    </source>
</evidence>
<dbReference type="SMART" id="SM00358">
    <property type="entry name" value="DSRM"/>
    <property type="match status" value="1"/>
</dbReference>
<dbReference type="EMBL" id="AWXA01000034">
    <property type="protein sequence ID" value="ERT59618.1"/>
    <property type="molecule type" value="Genomic_DNA"/>
</dbReference>
<dbReference type="InterPro" id="IPR036389">
    <property type="entry name" value="RNase_III_sf"/>
</dbReference>
<dbReference type="GO" id="GO:0019843">
    <property type="term" value="F:rRNA binding"/>
    <property type="evidence" value="ECO:0007669"/>
    <property type="project" value="UniProtKB-KW"/>
</dbReference>
<dbReference type="PATRIC" id="fig|1111454.3.peg.1190"/>
<keyword evidence="9 15" id="KW-0540">Nuclease</keyword>
<dbReference type="Pfam" id="PF00035">
    <property type="entry name" value="dsrm"/>
    <property type="match status" value="1"/>
</dbReference>
<keyword evidence="8 15" id="KW-0819">tRNA processing</keyword>
<evidence type="ECO:0000256" key="12">
    <source>
        <dbReference type="ARBA" id="ARBA00022801"/>
    </source>
</evidence>
<dbReference type="SMART" id="SM00535">
    <property type="entry name" value="RIBOc"/>
    <property type="match status" value="1"/>
</dbReference>
<dbReference type="GO" id="GO:0003725">
    <property type="term" value="F:double-stranded RNA binding"/>
    <property type="evidence" value="ECO:0007669"/>
    <property type="project" value="TreeGrafter"/>
</dbReference>
<keyword evidence="7 15" id="KW-0507">mRNA processing</keyword>
<dbReference type="SUPFAM" id="SSF69065">
    <property type="entry name" value="RNase III domain-like"/>
    <property type="match status" value="1"/>
</dbReference>
<evidence type="ECO:0000259" key="17">
    <source>
        <dbReference type="PROSITE" id="PS50142"/>
    </source>
</evidence>
<comment type="subunit">
    <text evidence="4 15">Homodimer.</text>
</comment>
<reference evidence="18 19" key="1">
    <citation type="submission" date="2013-09" db="EMBL/GenBank/DDBJ databases">
        <authorList>
            <person name="Durkin A.S."/>
            <person name="Haft D.R."/>
            <person name="McCorrison J."/>
            <person name="Torralba M."/>
            <person name="Gillis M."/>
            <person name="Haft D.H."/>
            <person name="Methe B."/>
            <person name="Sutton G."/>
            <person name="Nelson K.E."/>
        </authorList>
    </citation>
    <scope>NUCLEOTIDE SEQUENCE [LARGE SCALE GENOMIC DNA]</scope>
    <source>
        <strain evidence="18 19">BV3C16-1</strain>
    </source>
</reference>
<keyword evidence="14 15" id="KW-0694">RNA-binding</keyword>
<evidence type="ECO:0000256" key="11">
    <source>
        <dbReference type="ARBA" id="ARBA00022759"/>
    </source>
</evidence>
<feature type="binding site" evidence="15">
    <location>
        <position position="120"/>
    </location>
    <ligand>
        <name>Mg(2+)</name>
        <dbReference type="ChEBI" id="CHEBI:18420"/>
    </ligand>
</feature>
<name>U7UMA7_9FIRM</name>
<feature type="domain" description="DRBM" evidence="16">
    <location>
        <begin position="158"/>
        <end position="227"/>
    </location>
</feature>
<dbReference type="GO" id="GO:0008033">
    <property type="term" value="P:tRNA processing"/>
    <property type="evidence" value="ECO:0007669"/>
    <property type="project" value="UniProtKB-KW"/>
</dbReference>
<feature type="binding site" evidence="15">
    <location>
        <position position="117"/>
    </location>
    <ligand>
        <name>Mg(2+)</name>
        <dbReference type="ChEBI" id="CHEBI:18420"/>
    </ligand>
</feature>
<feature type="domain" description="RNase III" evidence="17">
    <location>
        <begin position="1"/>
        <end position="131"/>
    </location>
</feature>
<keyword evidence="19" id="KW-1185">Reference proteome</keyword>
<dbReference type="PROSITE" id="PS50142">
    <property type="entry name" value="RNASE_3_2"/>
    <property type="match status" value="1"/>
</dbReference>
<evidence type="ECO:0000256" key="5">
    <source>
        <dbReference type="ARBA" id="ARBA00022490"/>
    </source>
</evidence>
<keyword evidence="10 15" id="KW-0479">Metal-binding</keyword>
<keyword evidence="12 15" id="KW-0378">Hydrolase</keyword>
<dbReference type="SUPFAM" id="SSF54768">
    <property type="entry name" value="dsRNA-binding domain-like"/>
    <property type="match status" value="1"/>
</dbReference>
<accession>U7UMA7</accession>
<dbReference type="STRING" id="1111454.HMPREF1250_0741"/>
<evidence type="ECO:0000256" key="10">
    <source>
        <dbReference type="ARBA" id="ARBA00022723"/>
    </source>
</evidence>
<evidence type="ECO:0000256" key="4">
    <source>
        <dbReference type="ARBA" id="ARBA00011738"/>
    </source>
</evidence>
<evidence type="ECO:0000256" key="1">
    <source>
        <dbReference type="ARBA" id="ARBA00000109"/>
    </source>
</evidence>
<comment type="caution">
    <text evidence="18">The sequence shown here is derived from an EMBL/GenBank/DDBJ whole genome shotgun (WGS) entry which is preliminary data.</text>
</comment>
<organism evidence="18 19">
    <name type="scientific">Megasphaera vaginalis</name>
    <name type="common">ex Srinivasan et al. 2021</name>
    <dbReference type="NCBI Taxonomy" id="1111454"/>
    <lineage>
        <taxon>Bacteria</taxon>
        <taxon>Bacillati</taxon>
        <taxon>Bacillota</taxon>
        <taxon>Negativicutes</taxon>
        <taxon>Veillonellales</taxon>
        <taxon>Veillonellaceae</taxon>
        <taxon>Megasphaera</taxon>
    </lineage>
</organism>
<keyword evidence="15" id="KW-0699">rRNA-binding</keyword>
<comment type="function">
    <text evidence="15">Digests double-stranded RNA. Involved in the processing of primary rRNA transcript to yield the immediate precursors to the large and small rRNAs (23S and 16S). Processes some mRNAs, and tRNAs when they are encoded in the rRNA operon. Processes pre-crRNA and tracrRNA of type II CRISPR loci if present in the organism.</text>
</comment>
<proteinExistence type="inferred from homology"/>
<dbReference type="GO" id="GO:0006364">
    <property type="term" value="P:rRNA processing"/>
    <property type="evidence" value="ECO:0007669"/>
    <property type="project" value="UniProtKB-UniRule"/>
</dbReference>
<evidence type="ECO:0000256" key="3">
    <source>
        <dbReference type="ARBA" id="ARBA00010183"/>
    </source>
</evidence>
<protein>
    <recommendedName>
        <fullName evidence="15">Ribonuclease 3</fullName>
        <ecNumber evidence="15">3.1.26.3</ecNumber>
    </recommendedName>
    <alternativeName>
        <fullName evidence="15">Ribonuclease III</fullName>
        <shortName evidence="15">RNase III</shortName>
    </alternativeName>
</protein>
<dbReference type="PANTHER" id="PTHR11207:SF0">
    <property type="entry name" value="RIBONUCLEASE 3"/>
    <property type="match status" value="1"/>
</dbReference>
<dbReference type="Gene3D" id="1.10.1520.10">
    <property type="entry name" value="Ribonuclease III domain"/>
    <property type="match status" value="1"/>
</dbReference>
<evidence type="ECO:0000256" key="14">
    <source>
        <dbReference type="ARBA" id="ARBA00022884"/>
    </source>
</evidence>
<dbReference type="GO" id="GO:0042802">
    <property type="term" value="F:identical protein binding"/>
    <property type="evidence" value="ECO:0007669"/>
    <property type="project" value="UniProtKB-ARBA"/>
</dbReference>
<dbReference type="CDD" id="cd10845">
    <property type="entry name" value="DSRM_RNAse_III_family"/>
    <property type="match status" value="1"/>
</dbReference>
<keyword evidence="13 15" id="KW-0460">Magnesium</keyword>
<feature type="active site" evidence="15">
    <location>
        <position position="48"/>
    </location>
</feature>
<keyword evidence="5 15" id="KW-0963">Cytoplasm</keyword>
<dbReference type="Proteomes" id="UP000017090">
    <property type="component" value="Unassembled WGS sequence"/>
</dbReference>
<evidence type="ECO:0000256" key="15">
    <source>
        <dbReference type="HAMAP-Rule" id="MF_00104"/>
    </source>
</evidence>
<dbReference type="InterPro" id="IPR000999">
    <property type="entry name" value="RNase_III_dom"/>
</dbReference>
<evidence type="ECO:0000256" key="2">
    <source>
        <dbReference type="ARBA" id="ARBA00004496"/>
    </source>
</evidence>
<dbReference type="PANTHER" id="PTHR11207">
    <property type="entry name" value="RIBONUCLEASE III"/>
    <property type="match status" value="1"/>
</dbReference>
<evidence type="ECO:0000256" key="6">
    <source>
        <dbReference type="ARBA" id="ARBA00022552"/>
    </source>
</evidence>
<dbReference type="PROSITE" id="PS00517">
    <property type="entry name" value="RNASE_3_1"/>
    <property type="match status" value="1"/>
</dbReference>
<dbReference type="CDD" id="cd00593">
    <property type="entry name" value="RIBOc"/>
    <property type="match status" value="1"/>
</dbReference>
<dbReference type="eggNOG" id="COG0571">
    <property type="taxonomic scope" value="Bacteria"/>
</dbReference>
<comment type="cofactor">
    <cofactor evidence="15">
        <name>Mg(2+)</name>
        <dbReference type="ChEBI" id="CHEBI:18420"/>
    </cofactor>
</comment>